<sequence length="135" mass="15039">MYKSKDKDSTIVITRSSDGGGGNGSRETSSSNWQTSREKSTKRTKTIHPPIECHWQLPPIKEDKKSSLSSSSSSSSSSFKSMLSYPLKLGGAMKKIGRTKSMQQVLEGNHDPKDEHLVQSFQEMLFLEISSNERL</sequence>
<reference evidence="2 3" key="1">
    <citation type="journal article" date="2020" name="bioRxiv">
        <title>Sequence and annotation of 42 cannabis genomes reveals extensive copy number variation in cannabinoid synthesis and pathogen resistance genes.</title>
        <authorList>
            <person name="Mckernan K.J."/>
            <person name="Helbert Y."/>
            <person name="Kane L.T."/>
            <person name="Ebling H."/>
            <person name="Zhang L."/>
            <person name="Liu B."/>
            <person name="Eaton Z."/>
            <person name="Mclaughlin S."/>
            <person name="Kingan S."/>
            <person name="Baybayan P."/>
            <person name="Concepcion G."/>
            <person name="Jordan M."/>
            <person name="Riva A."/>
            <person name="Barbazuk W."/>
            <person name="Harkins T."/>
        </authorList>
    </citation>
    <scope>NUCLEOTIDE SEQUENCE [LARGE SCALE GENOMIC DNA]</scope>
    <source>
        <strain evidence="3">cv. Jamaican Lion 4</strain>
        <tissue evidence="2">Leaf</tissue>
    </source>
</reference>
<accession>A0A7J6E5G4</accession>
<gene>
    <name evidence="2" type="ORF">F8388_016935</name>
</gene>
<organism evidence="2 3">
    <name type="scientific">Cannabis sativa</name>
    <name type="common">Hemp</name>
    <name type="synonym">Marijuana</name>
    <dbReference type="NCBI Taxonomy" id="3483"/>
    <lineage>
        <taxon>Eukaryota</taxon>
        <taxon>Viridiplantae</taxon>
        <taxon>Streptophyta</taxon>
        <taxon>Embryophyta</taxon>
        <taxon>Tracheophyta</taxon>
        <taxon>Spermatophyta</taxon>
        <taxon>Magnoliopsida</taxon>
        <taxon>eudicotyledons</taxon>
        <taxon>Gunneridae</taxon>
        <taxon>Pentapetalae</taxon>
        <taxon>rosids</taxon>
        <taxon>fabids</taxon>
        <taxon>Rosales</taxon>
        <taxon>Cannabaceae</taxon>
        <taxon>Cannabis</taxon>
    </lineage>
</organism>
<evidence type="ECO:0000256" key="1">
    <source>
        <dbReference type="SAM" id="MobiDB-lite"/>
    </source>
</evidence>
<comment type="caution">
    <text evidence="2">The sequence shown here is derived from an EMBL/GenBank/DDBJ whole genome shotgun (WGS) entry which is preliminary data.</text>
</comment>
<feature type="compositionally biased region" description="Low complexity" evidence="1">
    <location>
        <begin position="67"/>
        <end position="81"/>
    </location>
</feature>
<protein>
    <submittedName>
        <fullName evidence="2">Uncharacterized protein</fullName>
    </submittedName>
</protein>
<dbReference type="Proteomes" id="UP000525078">
    <property type="component" value="Unassembled WGS sequence"/>
</dbReference>
<proteinExistence type="predicted"/>
<dbReference type="AlphaFoldDB" id="A0A7J6E5G4"/>
<feature type="region of interest" description="Disordered" evidence="1">
    <location>
        <begin position="1"/>
        <end position="81"/>
    </location>
</feature>
<evidence type="ECO:0000313" key="3">
    <source>
        <dbReference type="Proteomes" id="UP000525078"/>
    </source>
</evidence>
<dbReference type="EMBL" id="JAATIP010000300">
    <property type="protein sequence ID" value="KAF4353090.1"/>
    <property type="molecule type" value="Genomic_DNA"/>
</dbReference>
<name>A0A7J6E5G4_CANSA</name>
<evidence type="ECO:0000313" key="2">
    <source>
        <dbReference type="EMBL" id="KAF4353090.1"/>
    </source>
</evidence>